<dbReference type="EMBL" id="JAQQDH010000034">
    <property type="protein sequence ID" value="MFM0448661.1"/>
    <property type="molecule type" value="Genomic_DNA"/>
</dbReference>
<evidence type="ECO:0000313" key="2">
    <source>
        <dbReference type="EMBL" id="MFM0448661.1"/>
    </source>
</evidence>
<accession>A0ABW9CC75</accession>
<organism evidence="2 3">
    <name type="scientific">Paraburkholderia strydomiana</name>
    <dbReference type="NCBI Taxonomy" id="1245417"/>
    <lineage>
        <taxon>Bacteria</taxon>
        <taxon>Pseudomonadati</taxon>
        <taxon>Pseudomonadota</taxon>
        <taxon>Betaproteobacteria</taxon>
        <taxon>Burkholderiales</taxon>
        <taxon>Burkholderiaceae</taxon>
        <taxon>Paraburkholderia</taxon>
    </lineage>
</organism>
<sequence length="93" mass="9632">MANQPTEQLATEGKPGRSVGHLVEDTFAADDASSAGSASRIDPDDKSTDLNAEESDVPGTDPDEDTPDEETPSEPSPGDIPPDREAPQGRATA</sequence>
<reference evidence="2 3" key="1">
    <citation type="journal article" date="2024" name="Chem. Sci.">
        <title>Discovery of megapolipeptins by genome mining of a Burkholderiales bacteria collection.</title>
        <authorList>
            <person name="Paulo B.S."/>
            <person name="Recchia M.J.J."/>
            <person name="Lee S."/>
            <person name="Fergusson C.H."/>
            <person name="Romanowski S.B."/>
            <person name="Hernandez A."/>
            <person name="Krull N."/>
            <person name="Liu D.Y."/>
            <person name="Cavanagh H."/>
            <person name="Bos A."/>
            <person name="Gray C.A."/>
            <person name="Murphy B.T."/>
            <person name="Linington R.G."/>
            <person name="Eustaquio A.S."/>
        </authorList>
    </citation>
    <scope>NUCLEOTIDE SEQUENCE [LARGE SCALE GENOMIC DNA]</scope>
    <source>
        <strain evidence="2 3">RL17-379-BIB-C</strain>
    </source>
</reference>
<evidence type="ECO:0008006" key="4">
    <source>
        <dbReference type="Google" id="ProtNLM"/>
    </source>
</evidence>
<comment type="caution">
    <text evidence="2">The sequence shown here is derived from an EMBL/GenBank/DDBJ whole genome shotgun (WGS) entry which is preliminary data.</text>
</comment>
<dbReference type="RefSeq" id="WP_408131924.1">
    <property type="nucleotide sequence ID" value="NZ_JAQQDD010000064.1"/>
</dbReference>
<evidence type="ECO:0000256" key="1">
    <source>
        <dbReference type="SAM" id="MobiDB-lite"/>
    </source>
</evidence>
<proteinExistence type="predicted"/>
<feature type="compositionally biased region" description="Low complexity" evidence="1">
    <location>
        <begin position="29"/>
        <end position="39"/>
    </location>
</feature>
<feature type="compositionally biased region" description="Acidic residues" evidence="1">
    <location>
        <begin position="51"/>
        <end position="72"/>
    </location>
</feature>
<keyword evidence="3" id="KW-1185">Reference proteome</keyword>
<feature type="region of interest" description="Disordered" evidence="1">
    <location>
        <begin position="1"/>
        <end position="93"/>
    </location>
</feature>
<gene>
    <name evidence="2" type="ORF">PQR00_34330</name>
</gene>
<evidence type="ECO:0000313" key="3">
    <source>
        <dbReference type="Proteomes" id="UP001629288"/>
    </source>
</evidence>
<protein>
    <recommendedName>
        <fullName evidence="4">Chemotaxis protein</fullName>
    </recommendedName>
</protein>
<dbReference type="Proteomes" id="UP001629288">
    <property type="component" value="Unassembled WGS sequence"/>
</dbReference>
<name>A0ABW9CC75_9BURK</name>